<dbReference type="InterPro" id="IPR000100">
    <property type="entry name" value="RNase_P"/>
</dbReference>
<evidence type="ECO:0000256" key="3">
    <source>
        <dbReference type="ARBA" id="ARBA00022722"/>
    </source>
</evidence>
<dbReference type="GO" id="GO:0030677">
    <property type="term" value="C:ribonuclease P complex"/>
    <property type="evidence" value="ECO:0007669"/>
    <property type="project" value="TreeGrafter"/>
</dbReference>
<keyword evidence="3 7" id="KW-0540">Nuclease</keyword>
<keyword evidence="5 7" id="KW-0378">Hydrolase</keyword>
<proteinExistence type="inferred from homology"/>
<dbReference type="PANTHER" id="PTHR33992:SF1">
    <property type="entry name" value="RIBONUCLEASE P PROTEIN COMPONENT"/>
    <property type="match status" value="1"/>
</dbReference>
<comment type="function">
    <text evidence="1 7">RNaseP catalyzes the removal of the 5'-leader sequence from pre-tRNA to produce the mature 5'-terminus. It can also cleave other RNA substrates such as 4.5S RNA. The protein component plays an auxiliary but essential role in vivo by binding to the 5'-leader sequence and broadening the substrate specificity of the ribozyme.</text>
</comment>
<keyword evidence="2 7" id="KW-0819">tRNA processing</keyword>
<evidence type="ECO:0000313" key="10">
    <source>
        <dbReference type="Proteomes" id="UP000191980"/>
    </source>
</evidence>
<dbReference type="InterPro" id="IPR020539">
    <property type="entry name" value="RNase_P_CS"/>
</dbReference>
<dbReference type="GO" id="GO:0001682">
    <property type="term" value="P:tRNA 5'-leader removal"/>
    <property type="evidence" value="ECO:0007669"/>
    <property type="project" value="UniProtKB-UniRule"/>
</dbReference>
<evidence type="ECO:0000256" key="2">
    <source>
        <dbReference type="ARBA" id="ARBA00022694"/>
    </source>
</evidence>
<dbReference type="GO" id="GO:0004526">
    <property type="term" value="F:ribonuclease P activity"/>
    <property type="evidence" value="ECO:0007669"/>
    <property type="project" value="UniProtKB-UniRule"/>
</dbReference>
<evidence type="ECO:0000256" key="4">
    <source>
        <dbReference type="ARBA" id="ARBA00022759"/>
    </source>
</evidence>
<protein>
    <recommendedName>
        <fullName evidence="7 8">Ribonuclease P protein component</fullName>
        <shortName evidence="7">RNase P protein</shortName>
        <shortName evidence="7">RNaseP protein</shortName>
        <ecNumber evidence="7 8">3.1.26.5</ecNumber>
    </recommendedName>
    <alternativeName>
        <fullName evidence="7">Protein C5</fullName>
    </alternativeName>
</protein>
<comment type="caution">
    <text evidence="9">The sequence shown here is derived from an EMBL/GenBank/DDBJ whole genome shotgun (WGS) entry which is preliminary data.</text>
</comment>
<dbReference type="NCBIfam" id="TIGR00188">
    <property type="entry name" value="rnpA"/>
    <property type="match status" value="1"/>
</dbReference>
<name>A0A1V8M4J8_9GAMM</name>
<sequence>MTQKAACFPPQVRLREPAEFKRVFAKAERSTDKYFTVLAIVNELDFPRLGLAIAKKNIRRAVDRNKIKRSARESFRLQQHEMINIDIVVMARRDAATANSKILQASLDNHWLRLNKRCATYS</sequence>
<dbReference type="Proteomes" id="UP000191980">
    <property type="component" value="Unassembled WGS sequence"/>
</dbReference>
<dbReference type="PROSITE" id="PS00648">
    <property type="entry name" value="RIBONUCLEASE_P"/>
    <property type="match status" value="1"/>
</dbReference>
<comment type="catalytic activity">
    <reaction evidence="7">
        <text>Endonucleolytic cleavage of RNA, removing 5'-extranucleotides from tRNA precursor.</text>
        <dbReference type="EC" id="3.1.26.5"/>
    </reaction>
</comment>
<evidence type="ECO:0000256" key="8">
    <source>
        <dbReference type="NCBIfam" id="TIGR00188"/>
    </source>
</evidence>
<evidence type="ECO:0000256" key="6">
    <source>
        <dbReference type="ARBA" id="ARBA00022884"/>
    </source>
</evidence>
<evidence type="ECO:0000256" key="1">
    <source>
        <dbReference type="ARBA" id="ARBA00002663"/>
    </source>
</evidence>
<dbReference type="InterPro" id="IPR014721">
    <property type="entry name" value="Ribsml_uS5_D2-typ_fold_subgr"/>
</dbReference>
<dbReference type="SUPFAM" id="SSF54211">
    <property type="entry name" value="Ribosomal protein S5 domain 2-like"/>
    <property type="match status" value="1"/>
</dbReference>
<dbReference type="EC" id="3.1.26.5" evidence="7 8"/>
<evidence type="ECO:0000256" key="5">
    <source>
        <dbReference type="ARBA" id="ARBA00022801"/>
    </source>
</evidence>
<dbReference type="AlphaFoldDB" id="A0A1V8M4J8"/>
<dbReference type="HAMAP" id="MF_00227">
    <property type="entry name" value="RNase_P"/>
    <property type="match status" value="1"/>
</dbReference>
<dbReference type="GO" id="GO:0042781">
    <property type="term" value="F:3'-tRNA processing endoribonuclease activity"/>
    <property type="evidence" value="ECO:0007669"/>
    <property type="project" value="TreeGrafter"/>
</dbReference>
<accession>A0A1V8M4J8</accession>
<organism evidence="9 10">
    <name type="scientific">Methyloprofundus sedimenti</name>
    <dbReference type="NCBI Taxonomy" id="1420851"/>
    <lineage>
        <taxon>Bacteria</taxon>
        <taxon>Pseudomonadati</taxon>
        <taxon>Pseudomonadota</taxon>
        <taxon>Gammaproteobacteria</taxon>
        <taxon>Methylococcales</taxon>
        <taxon>Methylococcaceae</taxon>
        <taxon>Methyloprofundus</taxon>
    </lineage>
</organism>
<dbReference type="EMBL" id="LPUF01000001">
    <property type="protein sequence ID" value="OQK16482.1"/>
    <property type="molecule type" value="Genomic_DNA"/>
</dbReference>
<keyword evidence="6 7" id="KW-0694">RNA-binding</keyword>
<dbReference type="Gene3D" id="3.30.230.10">
    <property type="match status" value="1"/>
</dbReference>
<keyword evidence="4 7" id="KW-0255">Endonuclease</keyword>
<dbReference type="OrthoDB" id="9796422at2"/>
<gene>
    <name evidence="7" type="primary">rnpA</name>
    <name evidence="9" type="ORF">AU255_00820</name>
</gene>
<evidence type="ECO:0000313" key="9">
    <source>
        <dbReference type="EMBL" id="OQK16482.1"/>
    </source>
</evidence>
<dbReference type="GO" id="GO:0000049">
    <property type="term" value="F:tRNA binding"/>
    <property type="evidence" value="ECO:0007669"/>
    <property type="project" value="UniProtKB-UniRule"/>
</dbReference>
<comment type="subunit">
    <text evidence="7">Consists of a catalytic RNA component (M1 or rnpB) and a protein subunit.</text>
</comment>
<dbReference type="STRING" id="1420851.AU255_00820"/>
<dbReference type="Pfam" id="PF00825">
    <property type="entry name" value="Ribonuclease_P"/>
    <property type="match status" value="1"/>
</dbReference>
<reference evidence="9 10" key="1">
    <citation type="submission" date="2015-12" db="EMBL/GenBank/DDBJ databases">
        <authorList>
            <person name="Shamseldin A."/>
            <person name="Moawad H."/>
            <person name="Abd El-Rahim W.M."/>
            <person name="Sadowsky M.J."/>
        </authorList>
    </citation>
    <scope>NUCLEOTIDE SEQUENCE [LARGE SCALE GENOMIC DNA]</scope>
    <source>
        <strain evidence="9 10">WF1</strain>
    </source>
</reference>
<evidence type="ECO:0000256" key="7">
    <source>
        <dbReference type="HAMAP-Rule" id="MF_00227"/>
    </source>
</evidence>
<keyword evidence="10" id="KW-1185">Reference proteome</keyword>
<comment type="similarity">
    <text evidence="7">Belongs to the RnpA family.</text>
</comment>
<dbReference type="RefSeq" id="WP_080521109.1">
    <property type="nucleotide sequence ID" value="NZ_LPUF01000001.1"/>
</dbReference>
<dbReference type="PANTHER" id="PTHR33992">
    <property type="entry name" value="RIBONUCLEASE P PROTEIN COMPONENT"/>
    <property type="match status" value="1"/>
</dbReference>
<dbReference type="InterPro" id="IPR020568">
    <property type="entry name" value="Ribosomal_Su5_D2-typ_SF"/>
</dbReference>